<dbReference type="InterPro" id="IPR011037">
    <property type="entry name" value="Pyrv_Knase-like_insert_dom_sf"/>
</dbReference>
<evidence type="ECO:0000313" key="2">
    <source>
        <dbReference type="EMBL" id="MDC2890397.1"/>
    </source>
</evidence>
<protein>
    <submittedName>
        <fullName evidence="2">MOSC N-terminal beta barrel domain-containing protein</fullName>
    </submittedName>
</protein>
<dbReference type="PANTHER" id="PTHR14237">
    <property type="entry name" value="MOLYBDOPTERIN COFACTOR SULFURASE MOSC"/>
    <property type="match status" value="1"/>
</dbReference>
<proteinExistence type="predicted"/>
<accession>A0ABT5FFS4</accession>
<dbReference type="InterPro" id="IPR005303">
    <property type="entry name" value="MOCOS_middle"/>
</dbReference>
<dbReference type="InterPro" id="IPR005302">
    <property type="entry name" value="MoCF_Sase_C"/>
</dbReference>
<dbReference type="SUPFAM" id="SSF50800">
    <property type="entry name" value="PK beta-barrel domain-like"/>
    <property type="match status" value="1"/>
</dbReference>
<dbReference type="Pfam" id="PF03473">
    <property type="entry name" value="MOSC"/>
    <property type="match status" value="1"/>
</dbReference>
<dbReference type="Pfam" id="PF03476">
    <property type="entry name" value="MOSC_N"/>
    <property type="match status" value="1"/>
</dbReference>
<dbReference type="PANTHER" id="PTHR14237:SF19">
    <property type="entry name" value="MITOCHONDRIAL AMIDOXIME REDUCING COMPONENT 1"/>
    <property type="match status" value="1"/>
</dbReference>
<dbReference type="Proteomes" id="UP001528411">
    <property type="component" value="Unassembled WGS sequence"/>
</dbReference>
<reference evidence="2 3" key="1">
    <citation type="submission" date="2023-01" db="EMBL/GenBank/DDBJ databases">
        <title>Psychrosphaera sp. nov., isolated from marine algae.</title>
        <authorList>
            <person name="Bayburt H."/>
            <person name="Choi B.J."/>
            <person name="Kim J.M."/>
            <person name="Choi D.G."/>
            <person name="Jeon C.O."/>
        </authorList>
    </citation>
    <scope>NUCLEOTIDE SEQUENCE [LARGE SCALE GENOMIC DNA]</scope>
    <source>
        <strain evidence="2 3">G1-22</strain>
    </source>
</reference>
<evidence type="ECO:0000259" key="1">
    <source>
        <dbReference type="PROSITE" id="PS51340"/>
    </source>
</evidence>
<feature type="domain" description="MOSC" evidence="1">
    <location>
        <begin position="132"/>
        <end position="292"/>
    </location>
</feature>
<evidence type="ECO:0000313" key="3">
    <source>
        <dbReference type="Proteomes" id="UP001528411"/>
    </source>
</evidence>
<dbReference type="EMBL" id="JAQOMS010000002">
    <property type="protein sequence ID" value="MDC2890397.1"/>
    <property type="molecule type" value="Genomic_DNA"/>
</dbReference>
<name>A0ABT5FFS4_9GAMM</name>
<dbReference type="PROSITE" id="PS51340">
    <property type="entry name" value="MOSC"/>
    <property type="match status" value="1"/>
</dbReference>
<dbReference type="RefSeq" id="WP_272181604.1">
    <property type="nucleotide sequence ID" value="NZ_JAQOMS010000002.1"/>
</dbReference>
<dbReference type="SUPFAM" id="SSF141673">
    <property type="entry name" value="MOSC N-terminal domain-like"/>
    <property type="match status" value="1"/>
</dbReference>
<gene>
    <name evidence="2" type="ORF">PN838_18610</name>
</gene>
<organism evidence="2 3">
    <name type="scientific">Psychrosphaera algicola</name>
    <dbReference type="NCBI Taxonomy" id="3023714"/>
    <lineage>
        <taxon>Bacteria</taxon>
        <taxon>Pseudomonadati</taxon>
        <taxon>Pseudomonadota</taxon>
        <taxon>Gammaproteobacteria</taxon>
        <taxon>Alteromonadales</taxon>
        <taxon>Pseudoalteromonadaceae</taxon>
        <taxon>Psychrosphaera</taxon>
    </lineage>
</organism>
<comment type="caution">
    <text evidence="2">The sequence shown here is derived from an EMBL/GenBank/DDBJ whole genome shotgun (WGS) entry which is preliminary data.</text>
</comment>
<keyword evidence="3" id="KW-1185">Reference proteome</keyword>
<sequence length="297" mass="32783">MLARQTGTIEEINIYPVKSLKGISLSQSVVTPLGLKWDRFWMIVNEDGLFMSQRNIPAMATISTTLTDSHLVLSHDQFGECQIPLLYAGSDELDATSFNAKVWQSECVVLDEGDKIGSWLTSILGRFRGQALRLVRLNPESQRAVSNKHTNGDIHQTYFADGYPFLVATSASLDELNTKLVAQSESAVPMSRFRANVVIAGTTAFVEHQFKYMQMGEAGTLHLCKPCERCKMTSIDQNSGEISNSKQPLKTLFSMENIADKGAYFGHNGVLIKSKSLENDCCISVGDTVCFSHEVQG</sequence>